<evidence type="ECO:0000313" key="1">
    <source>
        <dbReference type="EMBL" id="KAF6148482.1"/>
    </source>
</evidence>
<dbReference type="AlphaFoldDB" id="A0A7J7M0W8"/>
<evidence type="ECO:0000313" key="2">
    <source>
        <dbReference type="Proteomes" id="UP000541444"/>
    </source>
</evidence>
<sequence>MYGDATARVSEDDSIATERTAFRRAEKKYKLYIDNNKKRLKQPKPVDLSEVVDFKSILESYNNNGETPPGIVAVQSKLDRPIFCFEDRPGVETEKFIGYAWYAVYKIFDYLRLTDFD</sequence>
<protein>
    <submittedName>
        <fullName evidence="1">Uncharacterized protein</fullName>
    </submittedName>
</protein>
<dbReference type="OrthoDB" id="6614653at2759"/>
<reference evidence="1 2" key="1">
    <citation type="journal article" date="2020" name="IScience">
        <title>Genome Sequencing of the Endangered Kingdonia uniflora (Circaeasteraceae, Ranunculales) Reveals Potential Mechanisms of Evolutionary Specialization.</title>
        <authorList>
            <person name="Sun Y."/>
            <person name="Deng T."/>
            <person name="Zhang A."/>
            <person name="Moore M.J."/>
            <person name="Landis J.B."/>
            <person name="Lin N."/>
            <person name="Zhang H."/>
            <person name="Zhang X."/>
            <person name="Huang J."/>
            <person name="Zhang X."/>
            <person name="Sun H."/>
            <person name="Wang H."/>
        </authorList>
    </citation>
    <scope>NUCLEOTIDE SEQUENCE [LARGE SCALE GENOMIC DNA]</scope>
    <source>
        <strain evidence="1">TB1705</strain>
        <tissue evidence="1">Leaf</tissue>
    </source>
</reference>
<gene>
    <name evidence="1" type="ORF">GIB67_038837</name>
</gene>
<accession>A0A7J7M0W8</accession>
<dbReference type="Proteomes" id="UP000541444">
    <property type="component" value="Unassembled WGS sequence"/>
</dbReference>
<comment type="caution">
    <text evidence="1">The sequence shown here is derived from an EMBL/GenBank/DDBJ whole genome shotgun (WGS) entry which is preliminary data.</text>
</comment>
<proteinExistence type="predicted"/>
<name>A0A7J7M0W8_9MAGN</name>
<organism evidence="1 2">
    <name type="scientific">Kingdonia uniflora</name>
    <dbReference type="NCBI Taxonomy" id="39325"/>
    <lineage>
        <taxon>Eukaryota</taxon>
        <taxon>Viridiplantae</taxon>
        <taxon>Streptophyta</taxon>
        <taxon>Embryophyta</taxon>
        <taxon>Tracheophyta</taxon>
        <taxon>Spermatophyta</taxon>
        <taxon>Magnoliopsida</taxon>
        <taxon>Ranunculales</taxon>
        <taxon>Circaeasteraceae</taxon>
        <taxon>Kingdonia</taxon>
    </lineage>
</organism>
<keyword evidence="2" id="KW-1185">Reference proteome</keyword>
<dbReference type="EMBL" id="JACGCM010001845">
    <property type="protein sequence ID" value="KAF6148482.1"/>
    <property type="molecule type" value="Genomic_DNA"/>
</dbReference>